<evidence type="ECO:0000256" key="1">
    <source>
        <dbReference type="SAM" id="MobiDB-lite"/>
    </source>
</evidence>
<dbReference type="AlphaFoldDB" id="S2WGV8"/>
<evidence type="ECO:0000313" key="2">
    <source>
        <dbReference type="EMBL" id="EPD27114.1"/>
    </source>
</evidence>
<feature type="compositionally biased region" description="Low complexity" evidence="1">
    <location>
        <begin position="101"/>
        <end position="131"/>
    </location>
</feature>
<dbReference type="Pfam" id="PF02699">
    <property type="entry name" value="YajC"/>
    <property type="match status" value="1"/>
</dbReference>
<protein>
    <submittedName>
        <fullName evidence="2">Preprotein translocase, YajC subunit</fullName>
    </submittedName>
</protein>
<comment type="caution">
    <text evidence="2">The sequence shown here is derived from an EMBL/GenBank/DDBJ whole genome shotgun (WGS) entry which is preliminary data.</text>
</comment>
<sequence length="159" mass="16364">MEFVIMGAILVGMVLFMSQSNKKARARAEEHRNSILVVGTDVMTTAGFYGRIVAIDGDAVTLESPSGDETVWSRLAIREQASIPFAPITEEEAAAEDAAEAARLSASELSGAGASDADSAAGTAASASAAAPEVTGHVTPRSTDSAFGEKKDESGSAWK</sequence>
<gene>
    <name evidence="2" type="ORF">HMPREF9237_01057</name>
</gene>
<dbReference type="RefSeq" id="WP_016442674.1">
    <property type="nucleotide sequence ID" value="NZ_KE150262.1"/>
</dbReference>
<proteinExistence type="predicted"/>
<dbReference type="SMART" id="SM01323">
    <property type="entry name" value="YajC"/>
    <property type="match status" value="1"/>
</dbReference>
<dbReference type="HOGENOM" id="CLU_116157_4_0_11"/>
<dbReference type="Proteomes" id="UP000014393">
    <property type="component" value="Unassembled WGS sequence"/>
</dbReference>
<dbReference type="InterPro" id="IPR003849">
    <property type="entry name" value="Preprotein_translocase_YajC"/>
</dbReference>
<feature type="compositionally biased region" description="Basic and acidic residues" evidence="1">
    <location>
        <begin position="147"/>
        <end position="159"/>
    </location>
</feature>
<evidence type="ECO:0000313" key="3">
    <source>
        <dbReference type="Proteomes" id="UP000014393"/>
    </source>
</evidence>
<name>S2WGV8_9ACTO</name>
<dbReference type="OrthoDB" id="3267178at2"/>
<dbReference type="PATRIC" id="fig|883067.3.peg.1031"/>
<accession>S2WGV8</accession>
<reference evidence="2 3" key="1">
    <citation type="submission" date="2013-05" db="EMBL/GenBank/DDBJ databases">
        <title>The Genome Sequence of Actinobaculum schaalii FB123-CNA2.</title>
        <authorList>
            <consortium name="The Broad Institute Genomics Platform"/>
            <person name="Earl A."/>
            <person name="Ward D."/>
            <person name="Feldgarden M."/>
            <person name="Gevers D."/>
            <person name="Saerens B."/>
            <person name="Vaneechoutte M."/>
            <person name="Walker B."/>
            <person name="Young S."/>
            <person name="Zeng Q."/>
            <person name="Gargeya S."/>
            <person name="Fitzgerald M."/>
            <person name="Haas B."/>
            <person name="Abouelleil A."/>
            <person name="Allen A.W."/>
            <person name="Alvarado L."/>
            <person name="Arachchi H.M."/>
            <person name="Berlin A.M."/>
            <person name="Chapman S.B."/>
            <person name="Gainer-Dewar J."/>
            <person name="Goldberg J."/>
            <person name="Griggs A."/>
            <person name="Gujja S."/>
            <person name="Hansen M."/>
            <person name="Howarth C."/>
            <person name="Imamovic A."/>
            <person name="Ireland A."/>
            <person name="Larimer J."/>
            <person name="McCowan C."/>
            <person name="Murphy C."/>
            <person name="Pearson M."/>
            <person name="Poon T.W."/>
            <person name="Priest M."/>
            <person name="Roberts A."/>
            <person name="Saif S."/>
            <person name="Shea T."/>
            <person name="Sisk P."/>
            <person name="Sykes S."/>
            <person name="Wortman J."/>
            <person name="Nusbaum C."/>
            <person name="Birren B."/>
        </authorList>
    </citation>
    <scope>NUCLEOTIDE SEQUENCE [LARGE SCALE GENOMIC DNA]</scope>
    <source>
        <strain evidence="2 3">FB123-CNA-2</strain>
    </source>
</reference>
<organism evidence="2 3">
    <name type="scientific">Actinotignum schaalii FB123-CNA-2</name>
    <dbReference type="NCBI Taxonomy" id="883067"/>
    <lineage>
        <taxon>Bacteria</taxon>
        <taxon>Bacillati</taxon>
        <taxon>Actinomycetota</taxon>
        <taxon>Actinomycetes</taxon>
        <taxon>Actinomycetales</taxon>
        <taxon>Actinomycetaceae</taxon>
        <taxon>Actinotignum</taxon>
    </lineage>
</organism>
<feature type="region of interest" description="Disordered" evidence="1">
    <location>
        <begin position="92"/>
        <end position="159"/>
    </location>
</feature>
<dbReference type="eggNOG" id="COG1862">
    <property type="taxonomic scope" value="Bacteria"/>
</dbReference>
<keyword evidence="3" id="KW-1185">Reference proteome</keyword>
<dbReference type="EMBL" id="AGWM01000010">
    <property type="protein sequence ID" value="EPD27114.1"/>
    <property type="molecule type" value="Genomic_DNA"/>
</dbReference>